<reference evidence="1 2" key="1">
    <citation type="submission" date="2016-10" db="EMBL/GenBank/DDBJ databases">
        <authorList>
            <person name="de Groot N.N."/>
        </authorList>
    </citation>
    <scope>NUCLEOTIDE SEQUENCE [LARGE SCALE GENOMIC DNA]</scope>
    <source>
        <strain evidence="1 2">Vu-144</strain>
    </source>
</reference>
<organism evidence="1 2">
    <name type="scientific">Arachidicoccus rhizosphaerae</name>
    <dbReference type="NCBI Taxonomy" id="551991"/>
    <lineage>
        <taxon>Bacteria</taxon>
        <taxon>Pseudomonadati</taxon>
        <taxon>Bacteroidota</taxon>
        <taxon>Chitinophagia</taxon>
        <taxon>Chitinophagales</taxon>
        <taxon>Chitinophagaceae</taxon>
        <taxon>Arachidicoccus</taxon>
    </lineage>
</organism>
<proteinExistence type="predicted"/>
<protein>
    <submittedName>
        <fullName evidence="1">Uncharacterized protein</fullName>
    </submittedName>
</protein>
<name>A0A1H3Y5R1_9BACT</name>
<evidence type="ECO:0000313" key="1">
    <source>
        <dbReference type="EMBL" id="SEA06985.1"/>
    </source>
</evidence>
<dbReference type="EMBL" id="FNQY01000007">
    <property type="protein sequence ID" value="SEA06985.1"/>
    <property type="molecule type" value="Genomic_DNA"/>
</dbReference>
<dbReference type="STRING" id="551991.SAMN05192529_107122"/>
<evidence type="ECO:0000313" key="2">
    <source>
        <dbReference type="Proteomes" id="UP000199041"/>
    </source>
</evidence>
<keyword evidence="2" id="KW-1185">Reference proteome</keyword>
<gene>
    <name evidence="1" type="ORF">SAMN05192529_107122</name>
</gene>
<dbReference type="AlphaFoldDB" id="A0A1H3Y5R1"/>
<dbReference type="Proteomes" id="UP000199041">
    <property type="component" value="Unassembled WGS sequence"/>
</dbReference>
<accession>A0A1H3Y5R1</accession>
<sequence length="76" mass="8575">MVIKGGLFGKILSYINKFAVKAPRISKNNVSIRNGDNICLYDKIGESWTFQLLYNLEVICVNSPINLQTTFLFEGC</sequence>